<gene>
    <name evidence="2" type="ORF">BJX68DRAFT_60135</name>
</gene>
<name>A0ABR4KIQ1_9EURO</name>
<feature type="transmembrane region" description="Helical" evidence="1">
    <location>
        <begin position="100"/>
        <end position="116"/>
    </location>
</feature>
<dbReference type="GeneID" id="98164641"/>
<organism evidence="2 3">
    <name type="scientific">Aspergillus pseudodeflectus</name>
    <dbReference type="NCBI Taxonomy" id="176178"/>
    <lineage>
        <taxon>Eukaryota</taxon>
        <taxon>Fungi</taxon>
        <taxon>Dikarya</taxon>
        <taxon>Ascomycota</taxon>
        <taxon>Pezizomycotina</taxon>
        <taxon>Eurotiomycetes</taxon>
        <taxon>Eurotiomycetidae</taxon>
        <taxon>Eurotiales</taxon>
        <taxon>Aspergillaceae</taxon>
        <taxon>Aspergillus</taxon>
        <taxon>Aspergillus subgen. Nidulantes</taxon>
    </lineage>
</organism>
<sequence>MQDRLSSHRKESLSLFLFRQTDTDLPAMVLTHLLPTQQAANQRSSHPSLRLDVGAEVGRYADMTDTHTHSLTHVIRTTFPFRALVRCTEYSVGLGRRYRVVNLLTFSLILLCALFVRCF</sequence>
<proteinExistence type="predicted"/>
<accession>A0ABR4KIQ1</accession>
<dbReference type="Proteomes" id="UP001610444">
    <property type="component" value="Unassembled WGS sequence"/>
</dbReference>
<dbReference type="RefSeq" id="XP_070900156.1">
    <property type="nucleotide sequence ID" value="XM_071049477.1"/>
</dbReference>
<dbReference type="EMBL" id="JBFXLR010000016">
    <property type="protein sequence ID" value="KAL2852153.1"/>
    <property type="molecule type" value="Genomic_DNA"/>
</dbReference>
<evidence type="ECO:0000256" key="1">
    <source>
        <dbReference type="SAM" id="Phobius"/>
    </source>
</evidence>
<keyword evidence="1" id="KW-0812">Transmembrane</keyword>
<keyword evidence="3" id="KW-1185">Reference proteome</keyword>
<protein>
    <submittedName>
        <fullName evidence="2">Uncharacterized protein</fullName>
    </submittedName>
</protein>
<keyword evidence="1" id="KW-1133">Transmembrane helix</keyword>
<comment type="caution">
    <text evidence="2">The sequence shown here is derived from an EMBL/GenBank/DDBJ whole genome shotgun (WGS) entry which is preliminary data.</text>
</comment>
<evidence type="ECO:0000313" key="3">
    <source>
        <dbReference type="Proteomes" id="UP001610444"/>
    </source>
</evidence>
<keyword evidence="1" id="KW-0472">Membrane</keyword>
<evidence type="ECO:0000313" key="2">
    <source>
        <dbReference type="EMBL" id="KAL2852153.1"/>
    </source>
</evidence>
<reference evidence="2 3" key="1">
    <citation type="submission" date="2024-07" db="EMBL/GenBank/DDBJ databases">
        <title>Section-level genome sequencing and comparative genomics of Aspergillus sections Usti and Cavernicolus.</title>
        <authorList>
            <consortium name="Lawrence Berkeley National Laboratory"/>
            <person name="Nybo J.L."/>
            <person name="Vesth T.C."/>
            <person name="Theobald S."/>
            <person name="Frisvad J.C."/>
            <person name="Larsen T.O."/>
            <person name="Kjaerboelling I."/>
            <person name="Rothschild-Mancinelli K."/>
            <person name="Lyhne E.K."/>
            <person name="Kogle M.E."/>
            <person name="Barry K."/>
            <person name="Clum A."/>
            <person name="Na H."/>
            <person name="Ledsgaard L."/>
            <person name="Lin J."/>
            <person name="Lipzen A."/>
            <person name="Kuo A."/>
            <person name="Riley R."/>
            <person name="Mondo S."/>
            <person name="LaButti K."/>
            <person name="Haridas S."/>
            <person name="Pangalinan J."/>
            <person name="Salamov A.A."/>
            <person name="Simmons B.A."/>
            <person name="Magnuson J.K."/>
            <person name="Chen J."/>
            <person name="Drula E."/>
            <person name="Henrissat B."/>
            <person name="Wiebenga A."/>
            <person name="Lubbers R.J."/>
            <person name="Gomes A.C."/>
            <person name="Macurrencykelacurrency M.R."/>
            <person name="Stajich J."/>
            <person name="Grigoriev I.V."/>
            <person name="Mortensen U.H."/>
            <person name="De vries R.P."/>
            <person name="Baker S.E."/>
            <person name="Andersen M.R."/>
        </authorList>
    </citation>
    <scope>NUCLEOTIDE SEQUENCE [LARGE SCALE GENOMIC DNA]</scope>
    <source>
        <strain evidence="2 3">CBS 756.74</strain>
    </source>
</reference>